<keyword evidence="4" id="KW-1185">Reference proteome</keyword>
<comment type="caution">
    <text evidence="3">The sequence shown here is derived from an EMBL/GenBank/DDBJ whole genome shotgun (WGS) entry which is preliminary data.</text>
</comment>
<dbReference type="PANTHER" id="PTHR45011">
    <property type="entry name" value="DAP3-BINDING CELL DEATH ENHANCER 1"/>
    <property type="match status" value="1"/>
</dbReference>
<dbReference type="OrthoDB" id="112232at2"/>
<dbReference type="Gene3D" id="1.25.40.10">
    <property type="entry name" value="Tetratricopeptide repeat domain"/>
    <property type="match status" value="1"/>
</dbReference>
<evidence type="ECO:0000256" key="1">
    <source>
        <dbReference type="SAM" id="SignalP"/>
    </source>
</evidence>
<dbReference type="PANTHER" id="PTHR45011:SF1">
    <property type="entry name" value="DAP3-BINDING CELL DEATH ENHANCER 1"/>
    <property type="match status" value="1"/>
</dbReference>
<evidence type="ECO:0000313" key="4">
    <source>
        <dbReference type="Proteomes" id="UP000274661"/>
    </source>
</evidence>
<sequence>MRGRRMNKVLIAVALALASGSAPAQTVKAGIDAWQKNDPARAVSIWKPLADKGDADAQFNLGQAYKLGRGVQLDLAAAQGWFERSARQGHADAQTSLGLMLFQNGNRIAGMRWLKTAAEGGEARAMLVYGTALFNGDGVPQDQILAYAFVSRAAAQGLAPAKDTLTQMDGALPLGARQRGVAMAQAMAAARPPGGVVPAGKEGKAIAARKVPPAPVATAAAPPLPHPAAAPVVAGGKWRIQLGAFSQRASADALMRRLANTVLHDRIAYFVPAGSVLRLQVGPYASKAQADSTCAALARAGTACFAVPER</sequence>
<dbReference type="Pfam" id="PF08238">
    <property type="entry name" value="Sel1"/>
    <property type="match status" value="3"/>
</dbReference>
<name>A0A429VB17_9SPHN</name>
<dbReference type="InterPro" id="IPR011990">
    <property type="entry name" value="TPR-like_helical_dom_sf"/>
</dbReference>
<dbReference type="Proteomes" id="UP000274661">
    <property type="component" value="Unassembled WGS sequence"/>
</dbReference>
<dbReference type="PROSITE" id="PS51724">
    <property type="entry name" value="SPOR"/>
    <property type="match status" value="1"/>
</dbReference>
<accession>A0A429VB17</accession>
<dbReference type="Pfam" id="PF05036">
    <property type="entry name" value="SPOR"/>
    <property type="match status" value="1"/>
</dbReference>
<reference evidence="3 4" key="1">
    <citation type="submission" date="2018-12" db="EMBL/GenBank/DDBJ databases">
        <title>Sphingomonas sp. HMF7854 Genome sequencing and assembly.</title>
        <authorList>
            <person name="Cha I."/>
            <person name="Kang H."/>
            <person name="Kim H."/>
            <person name="Kang J."/>
            <person name="Joh K."/>
        </authorList>
    </citation>
    <scope>NUCLEOTIDE SEQUENCE [LARGE SCALE GENOMIC DNA]</scope>
    <source>
        <strain evidence="3 4">HMF7854</strain>
    </source>
</reference>
<dbReference type="SMART" id="SM00671">
    <property type="entry name" value="SEL1"/>
    <property type="match status" value="3"/>
</dbReference>
<protein>
    <recommendedName>
        <fullName evidence="2">SPOR domain-containing protein</fullName>
    </recommendedName>
</protein>
<feature type="chain" id="PRO_5019248094" description="SPOR domain-containing protein" evidence="1">
    <location>
        <begin position="25"/>
        <end position="310"/>
    </location>
</feature>
<proteinExistence type="predicted"/>
<evidence type="ECO:0000313" key="3">
    <source>
        <dbReference type="EMBL" id="RST31179.1"/>
    </source>
</evidence>
<feature type="domain" description="SPOR" evidence="2">
    <location>
        <begin position="232"/>
        <end position="310"/>
    </location>
</feature>
<dbReference type="InterPro" id="IPR007730">
    <property type="entry name" value="SPOR-like_dom"/>
</dbReference>
<organism evidence="3 4">
    <name type="scientific">Sphingomonas ginkgonis</name>
    <dbReference type="NCBI Taxonomy" id="2315330"/>
    <lineage>
        <taxon>Bacteria</taxon>
        <taxon>Pseudomonadati</taxon>
        <taxon>Pseudomonadota</taxon>
        <taxon>Alphaproteobacteria</taxon>
        <taxon>Sphingomonadales</taxon>
        <taxon>Sphingomonadaceae</taxon>
        <taxon>Sphingomonas</taxon>
    </lineage>
</organism>
<dbReference type="Gene3D" id="3.30.70.1070">
    <property type="entry name" value="Sporulation related repeat"/>
    <property type="match status" value="1"/>
</dbReference>
<dbReference type="SUPFAM" id="SSF81901">
    <property type="entry name" value="HCP-like"/>
    <property type="match status" value="1"/>
</dbReference>
<dbReference type="InterPro" id="IPR052748">
    <property type="entry name" value="ISR_Activator"/>
</dbReference>
<dbReference type="InterPro" id="IPR006597">
    <property type="entry name" value="Sel1-like"/>
</dbReference>
<feature type="signal peptide" evidence="1">
    <location>
        <begin position="1"/>
        <end position="24"/>
    </location>
</feature>
<evidence type="ECO:0000259" key="2">
    <source>
        <dbReference type="PROSITE" id="PS51724"/>
    </source>
</evidence>
<dbReference type="SUPFAM" id="SSF110997">
    <property type="entry name" value="Sporulation related repeat"/>
    <property type="match status" value="1"/>
</dbReference>
<dbReference type="AlphaFoldDB" id="A0A429VB17"/>
<keyword evidence="1" id="KW-0732">Signal</keyword>
<gene>
    <name evidence="3" type="ORF">HMF7854_10280</name>
</gene>
<dbReference type="GO" id="GO:0042834">
    <property type="term" value="F:peptidoglycan binding"/>
    <property type="evidence" value="ECO:0007669"/>
    <property type="project" value="InterPro"/>
</dbReference>
<dbReference type="EMBL" id="RWJF01000001">
    <property type="protein sequence ID" value="RST31179.1"/>
    <property type="molecule type" value="Genomic_DNA"/>
</dbReference>
<dbReference type="InterPro" id="IPR036680">
    <property type="entry name" value="SPOR-like_sf"/>
</dbReference>